<dbReference type="InterPro" id="IPR001810">
    <property type="entry name" value="F-box_dom"/>
</dbReference>
<dbReference type="STRING" id="35608.A0A2U1NFZ0"/>
<dbReference type="InterPro" id="IPR011043">
    <property type="entry name" value="Gal_Oxase/kelch_b-propeller"/>
</dbReference>
<reference evidence="4 5" key="1">
    <citation type="journal article" date="2018" name="Mol. Plant">
        <title>The genome of Artemisia annua provides insight into the evolution of Asteraceae family and artemisinin biosynthesis.</title>
        <authorList>
            <person name="Shen Q."/>
            <person name="Zhang L."/>
            <person name="Liao Z."/>
            <person name="Wang S."/>
            <person name="Yan T."/>
            <person name="Shi P."/>
            <person name="Liu M."/>
            <person name="Fu X."/>
            <person name="Pan Q."/>
            <person name="Wang Y."/>
            <person name="Lv Z."/>
            <person name="Lu X."/>
            <person name="Zhang F."/>
            <person name="Jiang W."/>
            <person name="Ma Y."/>
            <person name="Chen M."/>
            <person name="Hao X."/>
            <person name="Li L."/>
            <person name="Tang Y."/>
            <person name="Lv G."/>
            <person name="Zhou Y."/>
            <person name="Sun X."/>
            <person name="Brodelius P.E."/>
            <person name="Rose J.K.C."/>
            <person name="Tang K."/>
        </authorList>
    </citation>
    <scope>NUCLEOTIDE SEQUENCE [LARGE SCALE GENOMIC DNA]</scope>
    <source>
        <strain evidence="5">cv. Huhao1</strain>
        <tissue evidence="4">Leaf</tissue>
    </source>
</reference>
<feature type="domain" description="F-box" evidence="2">
    <location>
        <begin position="13"/>
        <end position="38"/>
    </location>
</feature>
<dbReference type="Pfam" id="PF08268">
    <property type="entry name" value="FBA_3"/>
    <property type="match status" value="1"/>
</dbReference>
<comment type="caution">
    <text evidence="4">The sequence shown here is derived from an EMBL/GenBank/DDBJ whole genome shotgun (WGS) entry which is preliminary data.</text>
</comment>
<evidence type="ECO:0000256" key="1">
    <source>
        <dbReference type="SAM" id="MobiDB-lite"/>
    </source>
</evidence>
<dbReference type="InterPro" id="IPR050796">
    <property type="entry name" value="SCF_F-box_component"/>
</dbReference>
<feature type="compositionally biased region" description="Low complexity" evidence="1">
    <location>
        <begin position="308"/>
        <end position="322"/>
    </location>
</feature>
<dbReference type="InterPro" id="IPR017451">
    <property type="entry name" value="F-box-assoc_interact_dom"/>
</dbReference>
<protein>
    <submittedName>
        <fullName evidence="4">F-box domain-containing protein</fullName>
    </submittedName>
</protein>
<name>A0A2U1NFZ0_ARTAN</name>
<evidence type="ECO:0000259" key="3">
    <source>
        <dbReference type="Pfam" id="PF08268"/>
    </source>
</evidence>
<dbReference type="AlphaFoldDB" id="A0A2U1NFZ0"/>
<dbReference type="InterPro" id="IPR036047">
    <property type="entry name" value="F-box-like_dom_sf"/>
</dbReference>
<dbReference type="SUPFAM" id="SSF81383">
    <property type="entry name" value="F-box domain"/>
    <property type="match status" value="1"/>
</dbReference>
<dbReference type="SUPFAM" id="SSF50965">
    <property type="entry name" value="Galactose oxidase, central domain"/>
    <property type="match status" value="1"/>
</dbReference>
<evidence type="ECO:0000259" key="2">
    <source>
        <dbReference type="Pfam" id="PF00646"/>
    </source>
</evidence>
<dbReference type="EMBL" id="PKPP01002911">
    <property type="protein sequence ID" value="PWA72398.1"/>
    <property type="molecule type" value="Genomic_DNA"/>
</dbReference>
<sequence>MPELSTEFIAFGILTRVPPKAVGRCRCVCKAWNALLSGNAFVREHCSRSAISSNQKVLVIEHQTSSIHPINFETHDYEPGTSVTIPFDHRSYDNRFNVVKILSHLNGLLRRDATLAVNVYSRRYESWRNIPLTLPAEYLTTRFCWSSGTLCGGSLYFTVSESVVGGIHFMISFDVNSEQFHMMNIPPIPNHGIGFIRLVDAQDELVMFAATGFREMTINMWTLQEGTWYQINSFPAISLDTWCSITHYVTNGNKWLVMAKFQKIFEIDTGLMWFDRFYPVTSFQCSNDSYPNNTKMQSVTMKKAQNEASAYSPGPGPSASRPQNAKCSNCIKLKQDIMELKKKLEWYKTPQRK</sequence>
<dbReference type="PANTHER" id="PTHR31672:SF13">
    <property type="entry name" value="F-BOX PROTEIN CPR30-LIKE"/>
    <property type="match status" value="1"/>
</dbReference>
<dbReference type="NCBIfam" id="TIGR01640">
    <property type="entry name" value="F_box_assoc_1"/>
    <property type="match status" value="1"/>
</dbReference>
<dbReference type="InterPro" id="IPR013187">
    <property type="entry name" value="F-box-assoc_dom_typ3"/>
</dbReference>
<evidence type="ECO:0000313" key="5">
    <source>
        <dbReference type="Proteomes" id="UP000245207"/>
    </source>
</evidence>
<dbReference type="Proteomes" id="UP000245207">
    <property type="component" value="Unassembled WGS sequence"/>
</dbReference>
<accession>A0A2U1NFZ0</accession>
<evidence type="ECO:0000313" key="4">
    <source>
        <dbReference type="EMBL" id="PWA72398.1"/>
    </source>
</evidence>
<organism evidence="4 5">
    <name type="scientific">Artemisia annua</name>
    <name type="common">Sweet wormwood</name>
    <dbReference type="NCBI Taxonomy" id="35608"/>
    <lineage>
        <taxon>Eukaryota</taxon>
        <taxon>Viridiplantae</taxon>
        <taxon>Streptophyta</taxon>
        <taxon>Embryophyta</taxon>
        <taxon>Tracheophyta</taxon>
        <taxon>Spermatophyta</taxon>
        <taxon>Magnoliopsida</taxon>
        <taxon>eudicotyledons</taxon>
        <taxon>Gunneridae</taxon>
        <taxon>Pentapetalae</taxon>
        <taxon>asterids</taxon>
        <taxon>campanulids</taxon>
        <taxon>Asterales</taxon>
        <taxon>Asteraceae</taxon>
        <taxon>Asteroideae</taxon>
        <taxon>Anthemideae</taxon>
        <taxon>Artemisiinae</taxon>
        <taxon>Artemisia</taxon>
    </lineage>
</organism>
<feature type="domain" description="F-box associated beta-propeller type 3" evidence="3">
    <location>
        <begin position="93"/>
        <end position="230"/>
    </location>
</feature>
<dbReference type="Gene3D" id="1.20.1280.50">
    <property type="match status" value="1"/>
</dbReference>
<keyword evidence="5" id="KW-1185">Reference proteome</keyword>
<dbReference type="Pfam" id="PF00646">
    <property type="entry name" value="F-box"/>
    <property type="match status" value="1"/>
</dbReference>
<proteinExistence type="predicted"/>
<dbReference type="PANTHER" id="PTHR31672">
    <property type="entry name" value="BNACNNG10540D PROTEIN"/>
    <property type="match status" value="1"/>
</dbReference>
<feature type="region of interest" description="Disordered" evidence="1">
    <location>
        <begin position="306"/>
        <end position="325"/>
    </location>
</feature>
<gene>
    <name evidence="4" type="ORF">CTI12_AA271180</name>
</gene>